<accession>A0A6A1V3Y8</accession>
<evidence type="ECO:0000256" key="2">
    <source>
        <dbReference type="ARBA" id="ARBA00022729"/>
    </source>
</evidence>
<keyword evidence="2" id="KW-0732">Signal</keyword>
<dbReference type="OrthoDB" id="8731593at2759"/>
<dbReference type="Proteomes" id="UP000516437">
    <property type="component" value="Chromosome 7"/>
</dbReference>
<evidence type="ECO:0000256" key="1">
    <source>
        <dbReference type="ARBA" id="ARBA00004479"/>
    </source>
</evidence>
<dbReference type="GO" id="GO:0016020">
    <property type="term" value="C:membrane"/>
    <property type="evidence" value="ECO:0007669"/>
    <property type="project" value="UniProtKB-SubCell"/>
</dbReference>
<keyword evidence="5" id="KW-1185">Reference proteome</keyword>
<dbReference type="PANTHER" id="PTHR48053:SF164">
    <property type="entry name" value="LEUCINE-RICH REPEAT-CONTAINING N-TERMINAL PLANT-TYPE DOMAIN-CONTAINING PROTEIN"/>
    <property type="match status" value="1"/>
</dbReference>
<proteinExistence type="predicted"/>
<dbReference type="InterPro" id="IPR032675">
    <property type="entry name" value="LRR_dom_sf"/>
</dbReference>
<evidence type="ECO:0000256" key="3">
    <source>
        <dbReference type="ARBA" id="ARBA00023170"/>
    </source>
</evidence>
<gene>
    <name evidence="4" type="ORF">CJ030_MR7G017424</name>
</gene>
<dbReference type="Gene3D" id="3.80.10.10">
    <property type="entry name" value="Ribonuclease Inhibitor"/>
    <property type="match status" value="1"/>
</dbReference>
<name>A0A6A1V3Y8_9ROSI</name>
<evidence type="ECO:0000313" key="5">
    <source>
        <dbReference type="Proteomes" id="UP000516437"/>
    </source>
</evidence>
<dbReference type="EMBL" id="RXIC02000025">
    <property type="protein sequence ID" value="KAB1207393.1"/>
    <property type="molecule type" value="Genomic_DNA"/>
</dbReference>
<organism evidence="4 5">
    <name type="scientific">Morella rubra</name>
    <name type="common">Chinese bayberry</name>
    <dbReference type="NCBI Taxonomy" id="262757"/>
    <lineage>
        <taxon>Eukaryota</taxon>
        <taxon>Viridiplantae</taxon>
        <taxon>Streptophyta</taxon>
        <taxon>Embryophyta</taxon>
        <taxon>Tracheophyta</taxon>
        <taxon>Spermatophyta</taxon>
        <taxon>Magnoliopsida</taxon>
        <taxon>eudicotyledons</taxon>
        <taxon>Gunneridae</taxon>
        <taxon>Pentapetalae</taxon>
        <taxon>rosids</taxon>
        <taxon>fabids</taxon>
        <taxon>Fagales</taxon>
        <taxon>Myricaceae</taxon>
        <taxon>Morella</taxon>
    </lineage>
</organism>
<comment type="subcellular location">
    <subcellularLocation>
        <location evidence="1">Membrane</location>
        <topology evidence="1">Single-pass type I membrane protein</topology>
    </subcellularLocation>
</comment>
<dbReference type="PANTHER" id="PTHR48053">
    <property type="entry name" value="LEUCINE RICH REPEAT FAMILY PROTEIN, EXPRESSED"/>
    <property type="match status" value="1"/>
</dbReference>
<dbReference type="InterPro" id="IPR051716">
    <property type="entry name" value="Plant_RL_S/T_kinase"/>
</dbReference>
<reference evidence="4 5" key="1">
    <citation type="journal article" date="2019" name="Plant Biotechnol. J.">
        <title>The red bayberry genome and genetic basis of sex determination.</title>
        <authorList>
            <person name="Jia H.M."/>
            <person name="Jia H.J."/>
            <person name="Cai Q.L."/>
            <person name="Wang Y."/>
            <person name="Zhao H.B."/>
            <person name="Yang W.F."/>
            <person name="Wang G.Y."/>
            <person name="Li Y.H."/>
            <person name="Zhan D.L."/>
            <person name="Shen Y.T."/>
            <person name="Niu Q.F."/>
            <person name="Chang L."/>
            <person name="Qiu J."/>
            <person name="Zhao L."/>
            <person name="Xie H.B."/>
            <person name="Fu W.Y."/>
            <person name="Jin J."/>
            <person name="Li X.W."/>
            <person name="Jiao Y."/>
            <person name="Zhou C.C."/>
            <person name="Tu T."/>
            <person name="Chai C.Y."/>
            <person name="Gao J.L."/>
            <person name="Fan L.J."/>
            <person name="van de Weg E."/>
            <person name="Wang J.Y."/>
            <person name="Gao Z.S."/>
        </authorList>
    </citation>
    <scope>NUCLEOTIDE SEQUENCE [LARGE SCALE GENOMIC DNA]</scope>
    <source>
        <tissue evidence="4">Leaves</tissue>
    </source>
</reference>
<dbReference type="SUPFAM" id="SSF52058">
    <property type="entry name" value="L domain-like"/>
    <property type="match status" value="1"/>
</dbReference>
<keyword evidence="3 4" id="KW-0675">Receptor</keyword>
<sequence length="241" mass="26918">MPEIAETEWRWRSNIGEGECEGQLNCTIVEVVDGVRPVLWRYWAKDSPEAVGRALPPSLMNFTNLIELKLAVNFFEGEISTLNFSGLSQLPTLDLAANDFTCNFSACLYSCKFLKSNPTFNNRLEGEIQTDVVQLKFLTLLSLTESKLTNITKAINILMHCKALNILILKGNFVQDPVPTDASIVSSTSFTNLRLIASNKLHEPIPSGTQLQSFDASDYEGNPDFVASTSKYMSPYYWQQG</sequence>
<protein>
    <submittedName>
        <fullName evidence="4">Tyrosine-sulfated glycopeptide receptor 1</fullName>
    </submittedName>
</protein>
<dbReference type="AlphaFoldDB" id="A0A6A1V3Y8"/>
<comment type="caution">
    <text evidence="4">The sequence shown here is derived from an EMBL/GenBank/DDBJ whole genome shotgun (WGS) entry which is preliminary data.</text>
</comment>
<evidence type="ECO:0000313" key="4">
    <source>
        <dbReference type="EMBL" id="KAB1207393.1"/>
    </source>
</evidence>